<feature type="non-terminal residue" evidence="2">
    <location>
        <position position="126"/>
    </location>
</feature>
<keyword evidence="1" id="KW-0812">Transmembrane</keyword>
<keyword evidence="1" id="KW-0472">Membrane</keyword>
<dbReference type="SUPFAM" id="SSF103473">
    <property type="entry name" value="MFS general substrate transporter"/>
    <property type="match status" value="1"/>
</dbReference>
<sequence length="126" mass="13976">MIETYKRLLLTNPRLLGFGFVMVFCSSVGQTFFIGVFGPQIQLEFDLSHTSWSTIYMIGTLVSAITMLWSGPLVDRFKLQNFSLVVCVFMIAACLFIPTVRGPLSLCFGIFLLRQSGQALAAHTGL</sequence>
<protein>
    <recommendedName>
        <fullName evidence="3">Major facilitator superfamily (MFS) profile domain-containing protein</fullName>
    </recommendedName>
</protein>
<proteinExistence type="predicted"/>
<evidence type="ECO:0000256" key="1">
    <source>
        <dbReference type="SAM" id="Phobius"/>
    </source>
</evidence>
<feature type="transmembrane region" description="Helical" evidence="1">
    <location>
        <begin position="82"/>
        <end position="100"/>
    </location>
</feature>
<dbReference type="EMBL" id="UINC01107720">
    <property type="protein sequence ID" value="SVC73302.1"/>
    <property type="molecule type" value="Genomic_DNA"/>
</dbReference>
<organism evidence="2">
    <name type="scientific">marine metagenome</name>
    <dbReference type="NCBI Taxonomy" id="408172"/>
    <lineage>
        <taxon>unclassified sequences</taxon>
        <taxon>metagenomes</taxon>
        <taxon>ecological metagenomes</taxon>
    </lineage>
</organism>
<feature type="transmembrane region" description="Helical" evidence="1">
    <location>
        <begin position="15"/>
        <end position="38"/>
    </location>
</feature>
<dbReference type="Pfam" id="PF07690">
    <property type="entry name" value="MFS_1"/>
    <property type="match status" value="1"/>
</dbReference>
<dbReference type="AlphaFoldDB" id="A0A382PMT4"/>
<keyword evidence="1" id="KW-1133">Transmembrane helix</keyword>
<feature type="transmembrane region" description="Helical" evidence="1">
    <location>
        <begin position="50"/>
        <end position="70"/>
    </location>
</feature>
<dbReference type="GO" id="GO:0022857">
    <property type="term" value="F:transmembrane transporter activity"/>
    <property type="evidence" value="ECO:0007669"/>
    <property type="project" value="InterPro"/>
</dbReference>
<evidence type="ECO:0000313" key="2">
    <source>
        <dbReference type="EMBL" id="SVC73302.1"/>
    </source>
</evidence>
<dbReference type="InterPro" id="IPR011701">
    <property type="entry name" value="MFS"/>
</dbReference>
<reference evidence="2" key="1">
    <citation type="submission" date="2018-05" db="EMBL/GenBank/DDBJ databases">
        <authorList>
            <person name="Lanie J.A."/>
            <person name="Ng W.-L."/>
            <person name="Kazmierczak K.M."/>
            <person name="Andrzejewski T.M."/>
            <person name="Davidsen T.M."/>
            <person name="Wayne K.J."/>
            <person name="Tettelin H."/>
            <person name="Glass J.I."/>
            <person name="Rusch D."/>
            <person name="Podicherti R."/>
            <person name="Tsui H.-C.T."/>
            <person name="Winkler M.E."/>
        </authorList>
    </citation>
    <scope>NUCLEOTIDE SEQUENCE</scope>
</reference>
<dbReference type="Gene3D" id="1.20.1250.20">
    <property type="entry name" value="MFS general substrate transporter like domains"/>
    <property type="match status" value="1"/>
</dbReference>
<evidence type="ECO:0008006" key="3">
    <source>
        <dbReference type="Google" id="ProtNLM"/>
    </source>
</evidence>
<gene>
    <name evidence="2" type="ORF">METZ01_LOCUS326156</name>
</gene>
<dbReference type="InterPro" id="IPR036259">
    <property type="entry name" value="MFS_trans_sf"/>
</dbReference>
<name>A0A382PMT4_9ZZZZ</name>
<accession>A0A382PMT4</accession>